<dbReference type="GO" id="GO:0032259">
    <property type="term" value="P:methylation"/>
    <property type="evidence" value="ECO:0007669"/>
    <property type="project" value="UniProtKB-KW"/>
</dbReference>
<keyword evidence="3" id="KW-0949">S-adenosyl-L-methionine</keyword>
<reference evidence="6" key="2">
    <citation type="submission" date="2019-02" db="EMBL/GenBank/DDBJ databases">
        <authorList>
            <person name="Chen S.-C."/>
            <person name="Chien H.-H."/>
            <person name="Lai M.-C."/>
        </authorList>
    </citation>
    <scope>NUCLEOTIDE SEQUENCE</scope>
    <source>
        <strain evidence="6">N2F9704</strain>
    </source>
</reference>
<dbReference type="CDD" id="cd02440">
    <property type="entry name" value="AdoMet_MTases"/>
    <property type="match status" value="1"/>
</dbReference>
<keyword evidence="7" id="KW-1185">Reference proteome</keyword>
<dbReference type="InterPro" id="IPR041698">
    <property type="entry name" value="Methyltransf_25"/>
</dbReference>
<dbReference type="PANTHER" id="PTHR35897">
    <property type="entry name" value="METHYLTRANSFERASE AUSD"/>
    <property type="match status" value="1"/>
</dbReference>
<evidence type="ECO:0000256" key="2">
    <source>
        <dbReference type="ARBA" id="ARBA00022679"/>
    </source>
</evidence>
<accession>A0A8A3S955</accession>
<keyword evidence="2" id="KW-0808">Transferase</keyword>
<dbReference type="InterPro" id="IPR029063">
    <property type="entry name" value="SAM-dependent_MTases_sf"/>
</dbReference>
<dbReference type="PANTHER" id="PTHR35897:SF1">
    <property type="entry name" value="METHYLTRANSFERASE AUSD"/>
    <property type="match status" value="1"/>
</dbReference>
<organism evidence="6 7">
    <name type="scientific">Methanofollis aquaemaris</name>
    <dbReference type="NCBI Taxonomy" id="126734"/>
    <lineage>
        <taxon>Archaea</taxon>
        <taxon>Methanobacteriati</taxon>
        <taxon>Methanobacteriota</taxon>
        <taxon>Stenosarchaea group</taxon>
        <taxon>Methanomicrobia</taxon>
        <taxon>Methanomicrobiales</taxon>
        <taxon>Methanomicrobiaceae</taxon>
        <taxon>Methanofollis</taxon>
    </lineage>
</organism>
<dbReference type="SUPFAM" id="SSF53335">
    <property type="entry name" value="S-adenosyl-L-methionine-dependent methyltransferases"/>
    <property type="match status" value="1"/>
</dbReference>
<proteinExistence type="inferred from homology"/>
<dbReference type="Pfam" id="PF13649">
    <property type="entry name" value="Methyltransf_25"/>
    <property type="match status" value="1"/>
</dbReference>
<evidence type="ECO:0000313" key="6">
    <source>
        <dbReference type="EMBL" id="QSZ68154.1"/>
    </source>
</evidence>
<dbReference type="Gene3D" id="3.40.50.150">
    <property type="entry name" value="Vaccinia Virus protein VP39"/>
    <property type="match status" value="1"/>
</dbReference>
<dbReference type="AlphaFoldDB" id="A0A8A3S955"/>
<evidence type="ECO:0000256" key="4">
    <source>
        <dbReference type="ARBA" id="ARBA00038314"/>
    </source>
</evidence>
<reference evidence="6" key="1">
    <citation type="journal article" date="2001" name="Int. J. Syst. Evol. Microbiol.">
        <title>Methanofollis aquaemaris sp. nov., a methanogen isolated from an aquaculture fish pond.</title>
        <authorList>
            <person name="Lai M.C."/>
            <person name="Chen S.C."/>
        </authorList>
    </citation>
    <scope>NUCLEOTIDE SEQUENCE</scope>
    <source>
        <strain evidence="6">N2F9704</strain>
    </source>
</reference>
<evidence type="ECO:0000256" key="3">
    <source>
        <dbReference type="ARBA" id="ARBA00022691"/>
    </source>
</evidence>
<evidence type="ECO:0000259" key="5">
    <source>
        <dbReference type="Pfam" id="PF13649"/>
    </source>
</evidence>
<comment type="similarity">
    <text evidence="4">Belongs to the class I-like SAM-binding methyltransferase superfamily.</text>
</comment>
<evidence type="ECO:0000313" key="7">
    <source>
        <dbReference type="Proteomes" id="UP001042704"/>
    </source>
</evidence>
<evidence type="ECO:0000256" key="1">
    <source>
        <dbReference type="ARBA" id="ARBA00005179"/>
    </source>
</evidence>
<keyword evidence="6" id="KW-0489">Methyltransferase</keyword>
<comment type="pathway">
    <text evidence="1">Secondary metabolite biosynthesis.</text>
</comment>
<dbReference type="InterPro" id="IPR051654">
    <property type="entry name" value="Meroterpenoid_MTases"/>
</dbReference>
<protein>
    <submittedName>
        <fullName evidence="6">Class I SAM-dependent methyltransferase</fullName>
    </submittedName>
</protein>
<gene>
    <name evidence="6" type="ORF">RJ40_11950</name>
</gene>
<dbReference type="Proteomes" id="UP001042704">
    <property type="component" value="Chromosome"/>
</dbReference>
<dbReference type="GO" id="GO:0008168">
    <property type="term" value="F:methyltransferase activity"/>
    <property type="evidence" value="ECO:0007669"/>
    <property type="project" value="UniProtKB-KW"/>
</dbReference>
<feature type="domain" description="Methyltransferase" evidence="5">
    <location>
        <begin position="79"/>
        <end position="175"/>
    </location>
</feature>
<dbReference type="EMBL" id="CP036172">
    <property type="protein sequence ID" value="QSZ68154.1"/>
    <property type="molecule type" value="Genomic_DNA"/>
</dbReference>
<dbReference type="KEGG" id="maqe:RJ40_11950"/>
<sequence length="252" mass="28778">MTQMQRFRDGTGLKEALAQAMDRLEDAGVVYPKGHLEQVLERYTLKNVPYPYIVLRVWVPRITRHFFYSEAVKLRGEFLDYGCGTGDAVRHLLRDGYPRERVRGFDLTWKSIDLGMDLYADREEVGDLFLVTDQFPFRPERFDTVYSGSVFHVIEDEDEFMEYLMYAHDALKPGGIFFGSTLGLRDGVVARSSAGPPRLMKRDEMTGYMAKAGFREITVRVGDRSGMPGAAPDLCVFEFCAKKTAHQDEGDR</sequence>
<name>A0A8A3S955_9EURY</name>